<comment type="similarity">
    <text evidence="3 6">Belongs to the glucosamine/galactosamine-6-phosphate isomerase family. 6-phosphogluconolactonase subfamily.</text>
</comment>
<comment type="caution">
    <text evidence="8">The sequence shown here is derived from an EMBL/GenBank/DDBJ whole genome shotgun (WGS) entry which is preliminary data.</text>
</comment>
<dbReference type="Proteomes" id="UP001174909">
    <property type="component" value="Unassembled WGS sequence"/>
</dbReference>
<comment type="pathway">
    <text evidence="2 6">Carbohydrate degradation; pentose phosphate pathway; D-ribulose 5-phosphate from D-glucose 6-phosphate (oxidative stage): step 2/3.</text>
</comment>
<gene>
    <name evidence="8" type="ORF">GBAR_LOCUS6785</name>
</gene>
<keyword evidence="9" id="KW-1185">Reference proteome</keyword>
<evidence type="ECO:0000256" key="3">
    <source>
        <dbReference type="ARBA" id="ARBA00010662"/>
    </source>
</evidence>
<dbReference type="AlphaFoldDB" id="A0AA35W6T0"/>
<evidence type="ECO:0000313" key="9">
    <source>
        <dbReference type="Proteomes" id="UP001174909"/>
    </source>
</evidence>
<evidence type="ECO:0000256" key="4">
    <source>
        <dbReference type="ARBA" id="ARBA00013198"/>
    </source>
</evidence>
<dbReference type="InterPro" id="IPR005900">
    <property type="entry name" value="6-phosphogluconolactonase_DevB"/>
</dbReference>
<dbReference type="PANTHER" id="PTHR11054:SF0">
    <property type="entry name" value="6-PHOSPHOGLUCONOLACTONASE"/>
    <property type="match status" value="1"/>
</dbReference>
<evidence type="ECO:0000256" key="5">
    <source>
        <dbReference type="ARBA" id="ARBA00022801"/>
    </source>
</evidence>
<dbReference type="InterPro" id="IPR006148">
    <property type="entry name" value="Glc/Gal-6P_isomerase"/>
</dbReference>
<organism evidence="8 9">
    <name type="scientific">Geodia barretti</name>
    <name type="common">Barrett's horny sponge</name>
    <dbReference type="NCBI Taxonomy" id="519541"/>
    <lineage>
        <taxon>Eukaryota</taxon>
        <taxon>Metazoa</taxon>
        <taxon>Porifera</taxon>
        <taxon>Demospongiae</taxon>
        <taxon>Heteroscleromorpha</taxon>
        <taxon>Tetractinellida</taxon>
        <taxon>Astrophorina</taxon>
        <taxon>Geodiidae</taxon>
        <taxon>Geodia</taxon>
    </lineage>
</organism>
<evidence type="ECO:0000256" key="2">
    <source>
        <dbReference type="ARBA" id="ARBA00004961"/>
    </source>
</evidence>
<feature type="domain" description="Glucosamine/galactosamine-6-phosphate isomerase" evidence="7">
    <location>
        <begin position="13"/>
        <end position="235"/>
    </location>
</feature>
<dbReference type="Pfam" id="PF01182">
    <property type="entry name" value="Glucosamine_iso"/>
    <property type="match status" value="1"/>
</dbReference>
<dbReference type="Gene3D" id="3.40.50.1360">
    <property type="match status" value="1"/>
</dbReference>
<name>A0AA35W6T0_GEOBA</name>
<keyword evidence="5 6" id="KW-0378">Hydrolase</keyword>
<accession>A0AA35W6T0</accession>
<reference evidence="8" key="1">
    <citation type="submission" date="2023-03" db="EMBL/GenBank/DDBJ databases">
        <authorList>
            <person name="Steffen K."/>
            <person name="Cardenas P."/>
        </authorList>
    </citation>
    <scope>NUCLEOTIDE SEQUENCE</scope>
</reference>
<evidence type="ECO:0000256" key="1">
    <source>
        <dbReference type="ARBA" id="ARBA00000832"/>
    </source>
</evidence>
<dbReference type="InterPro" id="IPR039104">
    <property type="entry name" value="6PGL"/>
</dbReference>
<comment type="function">
    <text evidence="6">Hydrolysis of 6-phosphogluconolactone to 6-phosphogluconate.</text>
</comment>
<dbReference type="GO" id="GO:0006098">
    <property type="term" value="P:pentose-phosphate shunt"/>
    <property type="evidence" value="ECO:0007669"/>
    <property type="project" value="InterPro"/>
</dbReference>
<dbReference type="CDD" id="cd01400">
    <property type="entry name" value="6PGL"/>
    <property type="match status" value="1"/>
</dbReference>
<evidence type="ECO:0000313" key="8">
    <source>
        <dbReference type="EMBL" id="CAI8010298.1"/>
    </source>
</evidence>
<evidence type="ECO:0000256" key="6">
    <source>
        <dbReference type="RuleBase" id="RU365095"/>
    </source>
</evidence>
<dbReference type="SUPFAM" id="SSF100950">
    <property type="entry name" value="NagB/RpiA/CoA transferase-like"/>
    <property type="match status" value="1"/>
</dbReference>
<proteinExistence type="inferred from homology"/>
<protein>
    <recommendedName>
        <fullName evidence="4 6">6-phosphogluconolactonase</fullName>
        <shortName evidence="6">6PGL</shortName>
        <ecNumber evidence="4 6">3.1.1.31</ecNumber>
    </recommendedName>
</protein>
<dbReference type="GO" id="GO:0017057">
    <property type="term" value="F:6-phosphogluconolactonase activity"/>
    <property type="evidence" value="ECO:0007669"/>
    <property type="project" value="UniProtKB-UniRule"/>
</dbReference>
<comment type="catalytic activity">
    <reaction evidence="1 6">
        <text>6-phospho-D-glucono-1,5-lactone + H2O = 6-phospho-D-gluconate + H(+)</text>
        <dbReference type="Rhea" id="RHEA:12556"/>
        <dbReference type="ChEBI" id="CHEBI:15377"/>
        <dbReference type="ChEBI" id="CHEBI:15378"/>
        <dbReference type="ChEBI" id="CHEBI:57955"/>
        <dbReference type="ChEBI" id="CHEBI:58759"/>
        <dbReference type="EC" id="3.1.1.31"/>
    </reaction>
</comment>
<dbReference type="PANTHER" id="PTHR11054">
    <property type="entry name" value="6-PHOSPHOGLUCONOLACTONASE"/>
    <property type="match status" value="1"/>
</dbReference>
<dbReference type="EC" id="3.1.1.31" evidence="4 6"/>
<evidence type="ECO:0000259" key="7">
    <source>
        <dbReference type="Pfam" id="PF01182"/>
    </source>
</evidence>
<dbReference type="EMBL" id="CASHTH010001023">
    <property type="protein sequence ID" value="CAI8010298.1"/>
    <property type="molecule type" value="Genomic_DNA"/>
</dbReference>
<dbReference type="InterPro" id="IPR037171">
    <property type="entry name" value="NagB/RpiA_transferase-like"/>
</dbReference>
<dbReference type="GO" id="GO:0005975">
    <property type="term" value="P:carbohydrate metabolic process"/>
    <property type="evidence" value="ECO:0007669"/>
    <property type="project" value="UniProtKB-UniRule"/>
</dbReference>
<sequence length="250" mass="27029">MDNTAVNIVGGGEDEMRQKVCDTIAARAKEAAASRGQFTIGFSGGSAAKMVCSGLRSRKDVEWGKWHVFTCDERHVQLSDPDSNIAYVQRELLDHVGVPSSNVYPIDPSVDVSAAAEDYVAKLRKVFPDKSQVPKFDFLILGMGPDGHTCSLFPGHPGLEEMKRLVIPITDSPKPPPNRITLTYPVLNNARCVVVIGTGSSKADVIKKCLEPDPGSEEPALPIARVFPHTGELIWFLDTASASKLSKTNA</sequence>
<dbReference type="FunFam" id="3.40.50.1360:FF:000005">
    <property type="entry name" value="6-phosphogluconolactonase"/>
    <property type="match status" value="1"/>
</dbReference>
<dbReference type="NCBIfam" id="TIGR01198">
    <property type="entry name" value="pgl"/>
    <property type="match status" value="1"/>
</dbReference>